<dbReference type="Proteomes" id="UP000008694">
    <property type="component" value="Unassembled WGS sequence"/>
</dbReference>
<reference evidence="6" key="1">
    <citation type="journal article" date="2011" name="Nat. Genet.">
        <title>The Arabidopsis lyrata genome sequence and the basis of rapid genome size change.</title>
        <authorList>
            <person name="Hu T.T."/>
            <person name="Pattyn P."/>
            <person name="Bakker E.G."/>
            <person name="Cao J."/>
            <person name="Cheng J.-F."/>
            <person name="Clark R.M."/>
            <person name="Fahlgren N."/>
            <person name="Fawcett J.A."/>
            <person name="Grimwood J."/>
            <person name="Gundlach H."/>
            <person name="Haberer G."/>
            <person name="Hollister J.D."/>
            <person name="Ossowski S."/>
            <person name="Ottilar R.P."/>
            <person name="Salamov A.A."/>
            <person name="Schneeberger K."/>
            <person name="Spannagl M."/>
            <person name="Wang X."/>
            <person name="Yang L."/>
            <person name="Nasrallah M.E."/>
            <person name="Bergelson J."/>
            <person name="Carrington J.C."/>
            <person name="Gaut B.S."/>
            <person name="Schmutz J."/>
            <person name="Mayer K.F.X."/>
            <person name="Van de Peer Y."/>
            <person name="Grigoriev I.V."/>
            <person name="Nordborg M."/>
            <person name="Weigel D."/>
            <person name="Guo Y.-L."/>
        </authorList>
    </citation>
    <scope>NUCLEOTIDE SEQUENCE [LARGE SCALE GENOMIC DNA]</scope>
    <source>
        <strain evidence="6">cv. MN47</strain>
    </source>
</reference>
<feature type="compositionally biased region" description="Polar residues" evidence="3">
    <location>
        <begin position="76"/>
        <end position="85"/>
    </location>
</feature>
<evidence type="ECO:0000256" key="3">
    <source>
        <dbReference type="SAM" id="MobiDB-lite"/>
    </source>
</evidence>
<evidence type="ECO:0000259" key="4">
    <source>
        <dbReference type="Pfam" id="PF23598"/>
    </source>
</evidence>
<organism evidence="6">
    <name type="scientific">Arabidopsis lyrata subsp. lyrata</name>
    <name type="common">Lyre-leaved rock-cress</name>
    <dbReference type="NCBI Taxonomy" id="81972"/>
    <lineage>
        <taxon>Eukaryota</taxon>
        <taxon>Viridiplantae</taxon>
        <taxon>Streptophyta</taxon>
        <taxon>Embryophyta</taxon>
        <taxon>Tracheophyta</taxon>
        <taxon>Spermatophyta</taxon>
        <taxon>Magnoliopsida</taxon>
        <taxon>eudicotyledons</taxon>
        <taxon>Gunneridae</taxon>
        <taxon>Pentapetalae</taxon>
        <taxon>rosids</taxon>
        <taxon>malvids</taxon>
        <taxon>Brassicales</taxon>
        <taxon>Brassicaceae</taxon>
        <taxon>Camelineae</taxon>
        <taxon>Arabidopsis</taxon>
    </lineage>
</organism>
<dbReference type="HOGENOM" id="CLU_010051_2_0_1"/>
<dbReference type="SUPFAM" id="SSF52047">
    <property type="entry name" value="RNI-like"/>
    <property type="match status" value="1"/>
</dbReference>
<gene>
    <name evidence="5" type="ORF">ARALYDRAFT_356455</name>
</gene>
<dbReference type="GO" id="GO:0098542">
    <property type="term" value="P:defense response to other organism"/>
    <property type="evidence" value="ECO:0007669"/>
    <property type="project" value="TreeGrafter"/>
</dbReference>
<keyword evidence="6" id="KW-1185">Reference proteome</keyword>
<evidence type="ECO:0000256" key="2">
    <source>
        <dbReference type="ARBA" id="ARBA00022821"/>
    </source>
</evidence>
<name>D7MU09_ARALL</name>
<dbReference type="Pfam" id="PF23598">
    <property type="entry name" value="LRR_14"/>
    <property type="match status" value="1"/>
</dbReference>
<dbReference type="PANTHER" id="PTHR23155">
    <property type="entry name" value="DISEASE RESISTANCE PROTEIN RP"/>
    <property type="match status" value="1"/>
</dbReference>
<dbReference type="Gene3D" id="3.80.10.10">
    <property type="entry name" value="Ribonuclease Inhibitor"/>
    <property type="match status" value="1"/>
</dbReference>
<dbReference type="InterPro" id="IPR032675">
    <property type="entry name" value="LRR_dom_sf"/>
</dbReference>
<dbReference type="Gramene" id="fgenesh1_pg.C_scaffold_8000242">
    <property type="protein sequence ID" value="fgenesh1_pg.C_scaffold_8000242"/>
    <property type="gene ID" value="fgenesh1_pg.C_scaffold_8000242"/>
</dbReference>
<feature type="compositionally biased region" description="Basic and acidic residues" evidence="3">
    <location>
        <begin position="129"/>
        <end position="139"/>
    </location>
</feature>
<dbReference type="eggNOG" id="ENOG502QSXD">
    <property type="taxonomic scope" value="Eukaryota"/>
</dbReference>
<dbReference type="STRING" id="81972.D7MU09"/>
<evidence type="ECO:0000313" key="5">
    <source>
        <dbReference type="EMBL" id="EFH39731.1"/>
    </source>
</evidence>
<dbReference type="Gene3D" id="1.10.10.10">
    <property type="entry name" value="Winged helix-like DNA-binding domain superfamily/Winged helix DNA-binding domain"/>
    <property type="match status" value="1"/>
</dbReference>
<evidence type="ECO:0000313" key="6">
    <source>
        <dbReference type="Proteomes" id="UP000008694"/>
    </source>
</evidence>
<keyword evidence="1" id="KW-0677">Repeat</keyword>
<feature type="compositionally biased region" description="Basic and acidic residues" evidence="3">
    <location>
        <begin position="86"/>
        <end position="104"/>
    </location>
</feature>
<sequence length="768" mass="89371">MVTTWKSIRFGFASSGSYFELVLHQLVPCLTDILLARELQVLVTILIMTQQEYNIDKIISYLSELQTQLSQIPLSKKATVNNNEQPSERRSEEKRHTKSCDRRNEEKKRPSWWVRFREKLKKICKVKNEATNHASDSKDSQGGSRRIMRNTDEDEDAHLEIRKLQSDIGQMISAFKNWTQFQNNMSKSLENDLRSSMVGATLQKTGSIKSRTQDLKEIRRKISALKCQIPSSLYKQSSRVLSITESLTDEDIDEINETGSDIYLPDLHVSEDFKHSSGFEDVVEKFQGLDDFTQKLCLLSFAVFPENREVTRTMLMYWWIGEGFIDCDDSENSVTRILDAFSTKKLLEPVEDERKLLPNSYKMEPHVHSAVIYLAKKMDLFELYNHNGKLIMKKSSKKKVCLVKDSSLLRDAKTSAMKPKTLQTVFNSSERFPDFTFKWFPLMDSIRVLYLGRWERMAERHIEVESTEFLKNMKSLKNLRLASFQGISGIKKIDNSICALQKLMILDLRACYDLQVLPNDIGSLENLIYLDVSECLKLDCMPDRFEKLSGLQVLKGFVISQSDDEHNCAVKHLVNLRKLSITIKNYRFKAENLIESLRDLKQLESLTFAWRARFPVDDRRGEETKEAKLLMGMGNQTKKWGIRWQKDQSIDDTYKFPDSLKKLELECFPETEPPSWLNPKDLKELKRLSIKGGKLSRMSDESRNTEDKWAVEILRLKYLHEFKVEWRDLKDLFPKMTLLEKYKCPKIAFCPTDGNGVWRSQPETSPNM</sequence>
<evidence type="ECO:0000256" key="1">
    <source>
        <dbReference type="ARBA" id="ARBA00022737"/>
    </source>
</evidence>
<feature type="region of interest" description="Disordered" evidence="3">
    <location>
        <begin position="129"/>
        <end position="154"/>
    </location>
</feature>
<dbReference type="PANTHER" id="PTHR23155:SF1076">
    <property type="entry name" value="LEUCINE-RICH REPEAT (LRR) FAMILY PROTEIN-RELATED"/>
    <property type="match status" value="1"/>
</dbReference>
<proteinExistence type="predicted"/>
<dbReference type="AlphaFoldDB" id="D7MU09"/>
<keyword evidence="2" id="KW-0611">Plant defense</keyword>
<dbReference type="InterPro" id="IPR055414">
    <property type="entry name" value="LRR_R13L4/SHOC2-like"/>
</dbReference>
<protein>
    <recommendedName>
        <fullName evidence="4">Disease resistance R13L4/SHOC-2-like LRR domain-containing protein</fullName>
    </recommendedName>
</protein>
<dbReference type="InterPro" id="IPR036388">
    <property type="entry name" value="WH-like_DNA-bd_sf"/>
</dbReference>
<feature type="region of interest" description="Disordered" evidence="3">
    <location>
        <begin position="76"/>
        <end position="104"/>
    </location>
</feature>
<dbReference type="InterPro" id="IPR044974">
    <property type="entry name" value="Disease_R_plants"/>
</dbReference>
<feature type="domain" description="Disease resistance R13L4/SHOC-2-like LRR" evidence="4">
    <location>
        <begin position="446"/>
        <end position="691"/>
    </location>
</feature>
<accession>D7MU09</accession>
<dbReference type="EMBL" id="GL348720">
    <property type="protein sequence ID" value="EFH39731.1"/>
    <property type="molecule type" value="Genomic_DNA"/>
</dbReference>